<proteinExistence type="predicted"/>
<dbReference type="PROSITE" id="PS00615">
    <property type="entry name" value="C_TYPE_LECTIN_1"/>
    <property type="match status" value="1"/>
</dbReference>
<dbReference type="PROSITE" id="PS50041">
    <property type="entry name" value="C_TYPE_LECTIN_2"/>
    <property type="match status" value="1"/>
</dbReference>
<dbReference type="SUPFAM" id="SSF56436">
    <property type="entry name" value="C-type lectin-like"/>
    <property type="match status" value="1"/>
</dbReference>
<keyword evidence="3" id="KW-0675">Receptor</keyword>
<dbReference type="InterPro" id="IPR016187">
    <property type="entry name" value="CTDL_fold"/>
</dbReference>
<dbReference type="EMBL" id="QNUK01000043">
    <property type="protein sequence ID" value="KAF5905514.1"/>
    <property type="molecule type" value="Genomic_DNA"/>
</dbReference>
<reference evidence="3" key="1">
    <citation type="submission" date="2020-07" db="EMBL/GenBank/DDBJ databases">
        <title>Clarias magur genome sequencing, assembly and annotation.</title>
        <authorList>
            <person name="Kushwaha B."/>
            <person name="Kumar R."/>
            <person name="Das P."/>
            <person name="Joshi C.G."/>
            <person name="Kumar D."/>
            <person name="Nagpure N.S."/>
            <person name="Pandey M."/>
            <person name="Agarwal S."/>
            <person name="Srivastava S."/>
            <person name="Singh M."/>
            <person name="Sahoo L."/>
            <person name="Jayasankar P."/>
            <person name="Meher P.K."/>
            <person name="Koringa P.G."/>
            <person name="Iquebal M.A."/>
            <person name="Das S.P."/>
            <person name="Bit A."/>
            <person name="Patnaik S."/>
            <person name="Patel N."/>
            <person name="Shah T.M."/>
            <person name="Hinsu A."/>
            <person name="Jena J.K."/>
        </authorList>
    </citation>
    <scope>NUCLEOTIDE SEQUENCE</scope>
    <source>
        <strain evidence="3">CIFAMagur01</strain>
        <tissue evidence="3">Testis</tissue>
    </source>
</reference>
<accession>A0A8J4UMH7</accession>
<dbReference type="InterPro" id="IPR001304">
    <property type="entry name" value="C-type_lectin-like"/>
</dbReference>
<comment type="caution">
    <text evidence="3">The sequence shown here is derived from an EMBL/GenBank/DDBJ whole genome shotgun (WGS) entry which is preliminary data.</text>
</comment>
<dbReference type="SMART" id="SM00034">
    <property type="entry name" value="CLECT"/>
    <property type="match status" value="1"/>
</dbReference>
<dbReference type="PANTHER" id="PTHR45784">
    <property type="entry name" value="C-TYPE LECTIN DOMAIN FAMILY 20 MEMBER A-RELATED"/>
    <property type="match status" value="1"/>
</dbReference>
<feature type="domain" description="C-type lectin" evidence="2">
    <location>
        <begin position="16"/>
        <end position="128"/>
    </location>
</feature>
<dbReference type="OrthoDB" id="6369810at2759"/>
<evidence type="ECO:0000256" key="1">
    <source>
        <dbReference type="ARBA" id="ARBA00023157"/>
    </source>
</evidence>
<dbReference type="AlphaFoldDB" id="A0A8J4UMH7"/>
<feature type="non-terminal residue" evidence="3">
    <location>
        <position position="1"/>
    </location>
</feature>
<dbReference type="Pfam" id="PF00059">
    <property type="entry name" value="Lectin_C"/>
    <property type="match status" value="1"/>
</dbReference>
<name>A0A8J4UMH7_CLAMG</name>
<sequence length="129" mass="14622">LLPGSVSILRTVPHRYELIKTSASWSDAQNYCRQKYNDLATILSDTDWLRVNNKAASNGLTTYAWAGLYINKDNWRWSLNNLPLTTMTYVNWYPGFPDNVAGSTCGTVSIAGYWLNPPCTTKRPFICYS</sequence>
<dbReference type="PANTHER" id="PTHR45784:SF3">
    <property type="entry name" value="C-TYPE LECTIN DOMAIN FAMILY 4 MEMBER K-LIKE-RELATED"/>
    <property type="match status" value="1"/>
</dbReference>
<evidence type="ECO:0000313" key="3">
    <source>
        <dbReference type="EMBL" id="KAF5905514.1"/>
    </source>
</evidence>
<feature type="non-terminal residue" evidence="3">
    <location>
        <position position="129"/>
    </location>
</feature>
<dbReference type="Proteomes" id="UP000727407">
    <property type="component" value="Unassembled WGS sequence"/>
</dbReference>
<keyword evidence="1" id="KW-1015">Disulfide bond</keyword>
<evidence type="ECO:0000259" key="2">
    <source>
        <dbReference type="PROSITE" id="PS50041"/>
    </source>
</evidence>
<evidence type="ECO:0000313" key="4">
    <source>
        <dbReference type="Proteomes" id="UP000727407"/>
    </source>
</evidence>
<protein>
    <submittedName>
        <fullName evidence="3">Macrophage mannose receptor 1-like isoform X6</fullName>
    </submittedName>
</protein>
<dbReference type="InterPro" id="IPR016186">
    <property type="entry name" value="C-type_lectin-like/link_sf"/>
</dbReference>
<gene>
    <name evidence="3" type="ORF">DAT39_004743</name>
</gene>
<dbReference type="InterPro" id="IPR018378">
    <property type="entry name" value="C-type_lectin_CS"/>
</dbReference>
<dbReference type="Gene3D" id="3.10.100.10">
    <property type="entry name" value="Mannose-Binding Protein A, subunit A"/>
    <property type="match status" value="1"/>
</dbReference>
<keyword evidence="4" id="KW-1185">Reference proteome</keyword>
<organism evidence="3 4">
    <name type="scientific">Clarias magur</name>
    <name type="common">Asian catfish</name>
    <name type="synonym">Macropteronotus magur</name>
    <dbReference type="NCBI Taxonomy" id="1594786"/>
    <lineage>
        <taxon>Eukaryota</taxon>
        <taxon>Metazoa</taxon>
        <taxon>Chordata</taxon>
        <taxon>Craniata</taxon>
        <taxon>Vertebrata</taxon>
        <taxon>Euteleostomi</taxon>
        <taxon>Actinopterygii</taxon>
        <taxon>Neopterygii</taxon>
        <taxon>Teleostei</taxon>
        <taxon>Ostariophysi</taxon>
        <taxon>Siluriformes</taxon>
        <taxon>Clariidae</taxon>
        <taxon>Clarias</taxon>
    </lineage>
</organism>